<comment type="subunit">
    <text evidence="3">UreD, UreF and UreG form a complex that acts as a GTP-hydrolysis-dependent molecular chaperone, activating the urease apoprotein by helping to assemble the nickel containing metallocenter of UreC. The UreE protein probably delivers the nickel.</text>
</comment>
<comment type="function">
    <text evidence="3">Required for maturation of urease via the functional incorporation of the urease nickel metallocenter.</text>
</comment>
<gene>
    <name evidence="3" type="primary">ureD</name>
    <name evidence="4" type="ORF">DU478_10875</name>
</gene>
<sequence length="255" mass="27156">MRVGRRGVASVLRDLSQSGSGKLLFPRHGTGALQAVWLNTAGGITGGDRFALSAEAETGAALSLTTQAAERIYRAQPGAPGEVHTVLTAGAGARIEWLPQETILFDGAALDRRLDIRMTADARVLACETLLFGRAAMGEVVHRLSFRDRIDLRVDGRLAFADRLRLDGDAAAALTRCGVADGAHAMASVLLAAPGAETYLDPLRAILPRTAGVSAPDRSILFLRLVAPDGFELRRHLIPVLRLLSGADLPRPWTL</sequence>
<dbReference type="HAMAP" id="MF_01384">
    <property type="entry name" value="UreD"/>
    <property type="match status" value="1"/>
</dbReference>
<keyword evidence="3" id="KW-0996">Nickel insertion</keyword>
<dbReference type="PANTHER" id="PTHR33643">
    <property type="entry name" value="UREASE ACCESSORY PROTEIN D"/>
    <property type="match status" value="1"/>
</dbReference>
<keyword evidence="5" id="KW-1185">Reference proteome</keyword>
<comment type="similarity">
    <text evidence="1 3">Belongs to the UreD family.</text>
</comment>
<protein>
    <recommendedName>
        <fullName evidence="3">Urease accessory protein UreD</fullName>
    </recommendedName>
</protein>
<proteinExistence type="inferred from homology"/>
<name>A0A369TMD6_9RHOB</name>
<evidence type="ECO:0000256" key="2">
    <source>
        <dbReference type="ARBA" id="ARBA00023186"/>
    </source>
</evidence>
<keyword evidence="3" id="KW-0963">Cytoplasm</keyword>
<dbReference type="Pfam" id="PF01774">
    <property type="entry name" value="UreD"/>
    <property type="match status" value="1"/>
</dbReference>
<comment type="subcellular location">
    <subcellularLocation>
        <location evidence="3">Cytoplasm</location>
    </subcellularLocation>
</comment>
<reference evidence="4 5" key="1">
    <citation type="submission" date="2018-07" db="EMBL/GenBank/DDBJ databases">
        <title>Thalassococcus profundi sp. nov., a marine bacterium isolated from deep seawater of Okinawa Trough.</title>
        <authorList>
            <person name="Yu M."/>
        </authorList>
    </citation>
    <scope>NUCLEOTIDE SEQUENCE [LARGE SCALE GENOMIC DNA]</scope>
    <source>
        <strain evidence="4 5">WRAS1</strain>
    </source>
</reference>
<dbReference type="GO" id="GO:0005737">
    <property type="term" value="C:cytoplasm"/>
    <property type="evidence" value="ECO:0007669"/>
    <property type="project" value="UniProtKB-SubCell"/>
</dbReference>
<comment type="caution">
    <text evidence="4">The sequence shown here is derived from an EMBL/GenBank/DDBJ whole genome shotgun (WGS) entry which is preliminary data.</text>
</comment>
<dbReference type="PANTHER" id="PTHR33643:SF1">
    <property type="entry name" value="UREASE ACCESSORY PROTEIN D"/>
    <property type="match status" value="1"/>
</dbReference>
<keyword evidence="2 3" id="KW-0143">Chaperone</keyword>
<dbReference type="GO" id="GO:0016151">
    <property type="term" value="F:nickel cation binding"/>
    <property type="evidence" value="ECO:0007669"/>
    <property type="project" value="UniProtKB-UniRule"/>
</dbReference>
<organism evidence="4 5">
    <name type="scientific">Thalassococcus profundi</name>
    <dbReference type="NCBI Taxonomy" id="2282382"/>
    <lineage>
        <taxon>Bacteria</taxon>
        <taxon>Pseudomonadati</taxon>
        <taxon>Pseudomonadota</taxon>
        <taxon>Alphaproteobacteria</taxon>
        <taxon>Rhodobacterales</taxon>
        <taxon>Roseobacteraceae</taxon>
        <taxon>Thalassococcus</taxon>
    </lineage>
</organism>
<evidence type="ECO:0000313" key="5">
    <source>
        <dbReference type="Proteomes" id="UP000253977"/>
    </source>
</evidence>
<evidence type="ECO:0000313" key="4">
    <source>
        <dbReference type="EMBL" id="RDD66459.1"/>
    </source>
</evidence>
<dbReference type="OrthoDB" id="9798842at2"/>
<dbReference type="InterPro" id="IPR002669">
    <property type="entry name" value="UreD"/>
</dbReference>
<evidence type="ECO:0000256" key="3">
    <source>
        <dbReference type="HAMAP-Rule" id="MF_01384"/>
    </source>
</evidence>
<evidence type="ECO:0000256" key="1">
    <source>
        <dbReference type="ARBA" id="ARBA00007177"/>
    </source>
</evidence>
<accession>A0A369TMD6</accession>
<dbReference type="EMBL" id="QPMK01000006">
    <property type="protein sequence ID" value="RDD66459.1"/>
    <property type="molecule type" value="Genomic_DNA"/>
</dbReference>
<dbReference type="Proteomes" id="UP000253977">
    <property type="component" value="Unassembled WGS sequence"/>
</dbReference>
<dbReference type="AlphaFoldDB" id="A0A369TMD6"/>